<feature type="non-terminal residue" evidence="3">
    <location>
        <position position="1"/>
    </location>
</feature>
<proteinExistence type="predicted"/>
<dbReference type="AlphaFoldDB" id="X6LH35"/>
<organism evidence="3 4">
    <name type="scientific">Reticulomyxa filosa</name>
    <dbReference type="NCBI Taxonomy" id="46433"/>
    <lineage>
        <taxon>Eukaryota</taxon>
        <taxon>Sar</taxon>
        <taxon>Rhizaria</taxon>
        <taxon>Retaria</taxon>
        <taxon>Foraminifera</taxon>
        <taxon>Monothalamids</taxon>
        <taxon>Reticulomyxidae</taxon>
        <taxon>Reticulomyxa</taxon>
    </lineage>
</organism>
<evidence type="ECO:0000256" key="1">
    <source>
        <dbReference type="PROSITE-ProRule" id="PRU00221"/>
    </source>
</evidence>
<dbReference type="Proteomes" id="UP000023152">
    <property type="component" value="Unassembled WGS sequence"/>
</dbReference>
<feature type="compositionally biased region" description="Basic residues" evidence="2">
    <location>
        <begin position="25"/>
        <end position="42"/>
    </location>
</feature>
<evidence type="ECO:0000313" key="3">
    <source>
        <dbReference type="EMBL" id="ETO01293.1"/>
    </source>
</evidence>
<reference evidence="3 4" key="1">
    <citation type="journal article" date="2013" name="Curr. Biol.">
        <title>The Genome of the Foraminiferan Reticulomyxa filosa.</title>
        <authorList>
            <person name="Glockner G."/>
            <person name="Hulsmann N."/>
            <person name="Schleicher M."/>
            <person name="Noegel A.A."/>
            <person name="Eichinger L."/>
            <person name="Gallinger C."/>
            <person name="Pawlowski J."/>
            <person name="Sierra R."/>
            <person name="Euteneuer U."/>
            <person name="Pillet L."/>
            <person name="Moustafa A."/>
            <person name="Platzer M."/>
            <person name="Groth M."/>
            <person name="Szafranski K."/>
            <person name="Schliwa M."/>
        </authorList>
    </citation>
    <scope>NUCLEOTIDE SEQUENCE [LARGE SCALE GENOMIC DNA]</scope>
</reference>
<feature type="repeat" description="WD" evidence="1">
    <location>
        <begin position="159"/>
        <end position="200"/>
    </location>
</feature>
<dbReference type="SMART" id="SM00320">
    <property type="entry name" value="WD40"/>
    <property type="match status" value="2"/>
</dbReference>
<dbReference type="SUPFAM" id="SSF50978">
    <property type="entry name" value="WD40 repeat-like"/>
    <property type="match status" value="1"/>
</dbReference>
<dbReference type="PANTHER" id="PTHR19879:SF9">
    <property type="entry name" value="TRANSCRIPTION INITIATION FACTOR TFIID SUBUNIT 5"/>
    <property type="match status" value="1"/>
</dbReference>
<dbReference type="PROSITE" id="PS50294">
    <property type="entry name" value="WD_REPEATS_REGION"/>
    <property type="match status" value="2"/>
</dbReference>
<gene>
    <name evidence="3" type="ORF">RFI_36147</name>
</gene>
<keyword evidence="1" id="KW-0853">WD repeat</keyword>
<dbReference type="InterPro" id="IPR015943">
    <property type="entry name" value="WD40/YVTN_repeat-like_dom_sf"/>
</dbReference>
<feature type="repeat" description="WD" evidence="1">
    <location>
        <begin position="117"/>
        <end position="158"/>
    </location>
</feature>
<feature type="region of interest" description="Disordered" evidence="2">
    <location>
        <begin position="19"/>
        <end position="64"/>
    </location>
</feature>
<evidence type="ECO:0000313" key="4">
    <source>
        <dbReference type="Proteomes" id="UP000023152"/>
    </source>
</evidence>
<dbReference type="PROSITE" id="PS50082">
    <property type="entry name" value="WD_REPEATS_2"/>
    <property type="match status" value="2"/>
</dbReference>
<dbReference type="PANTHER" id="PTHR19879">
    <property type="entry name" value="TRANSCRIPTION INITIATION FACTOR TFIID"/>
    <property type="match status" value="1"/>
</dbReference>
<keyword evidence="4" id="KW-1185">Reference proteome</keyword>
<dbReference type="EMBL" id="ASPP01038713">
    <property type="protein sequence ID" value="ETO01293.1"/>
    <property type="molecule type" value="Genomic_DNA"/>
</dbReference>
<dbReference type="Pfam" id="PF00400">
    <property type="entry name" value="WD40"/>
    <property type="match status" value="2"/>
</dbReference>
<accession>X6LH35</accession>
<name>X6LH35_RETFI</name>
<protein>
    <submittedName>
        <fullName evidence="3">Uncharacterized protein</fullName>
    </submittedName>
</protein>
<sequence length="206" mass="23728">TDHERDCILSKEGGHISSAETYQLKRSKRNNKAKSKDGRHRLICNATDEEEMEQQKKKKKETSINSDKNEYTSYVIVGARMAPFNSKLEKDMKIIIQNLLRILNVKLAKYFELVRVLKGHGQEINSVQFSTDSRMIVSSSDDETIRLCDMASGELIQTFLGHSDWVNYAEFSPDRNTIVSCSHDTTIRLWAVKSGKELMNFEENRF</sequence>
<comment type="caution">
    <text evidence="3">The sequence shown here is derived from an EMBL/GenBank/DDBJ whole genome shotgun (WGS) entry which is preliminary data.</text>
</comment>
<dbReference type="InterPro" id="IPR001680">
    <property type="entry name" value="WD40_rpt"/>
</dbReference>
<dbReference type="Gene3D" id="2.130.10.10">
    <property type="entry name" value="YVTN repeat-like/Quinoprotein amine dehydrogenase"/>
    <property type="match status" value="1"/>
</dbReference>
<dbReference type="InterPro" id="IPR036322">
    <property type="entry name" value="WD40_repeat_dom_sf"/>
</dbReference>
<evidence type="ECO:0000256" key="2">
    <source>
        <dbReference type="SAM" id="MobiDB-lite"/>
    </source>
</evidence>
<feature type="non-terminal residue" evidence="3">
    <location>
        <position position="206"/>
    </location>
</feature>